<keyword evidence="1" id="KW-0347">Helicase</keyword>
<dbReference type="InterPro" id="IPR051055">
    <property type="entry name" value="PIF1_helicase"/>
</dbReference>
<keyword evidence="1" id="KW-0547">Nucleotide-binding</keyword>
<gene>
    <name evidence="1" type="primary">HaOG201998</name>
    <name evidence="1" type="ORF">TNCT_601941</name>
</gene>
<dbReference type="InterPro" id="IPR027417">
    <property type="entry name" value="P-loop_NTPase"/>
</dbReference>
<dbReference type="SUPFAM" id="SSF52540">
    <property type="entry name" value="P-loop containing nucleoside triphosphate hydrolases"/>
    <property type="match status" value="1"/>
</dbReference>
<dbReference type="OrthoDB" id="6432546at2759"/>
<reference evidence="1" key="1">
    <citation type="submission" date="2020-07" db="EMBL/GenBank/DDBJ databases">
        <title>Multicomponent nature underlies the extraordinary mechanical properties of spider dragline silk.</title>
        <authorList>
            <person name="Kono N."/>
            <person name="Nakamura H."/>
            <person name="Mori M."/>
            <person name="Yoshida Y."/>
            <person name="Ohtoshi R."/>
            <person name="Malay A.D."/>
            <person name="Moran D.A.P."/>
            <person name="Tomita M."/>
            <person name="Numata K."/>
            <person name="Arakawa K."/>
        </authorList>
    </citation>
    <scope>NUCLEOTIDE SEQUENCE</scope>
</reference>
<sequence>MALLSESTNDILITDIPSVRIDFSKDGAHFIQPKTVQFPAKYSHGTAERRMLPIILCWACTVHKMQGSTVDHAVVYLGSKLFAAGQAYGALSRVKSLEGLLIEELDCSKLTGK</sequence>
<dbReference type="EMBL" id="BMAO01001492">
    <property type="protein sequence ID" value="GFQ73846.1"/>
    <property type="molecule type" value="Genomic_DNA"/>
</dbReference>
<comment type="caution">
    <text evidence="1">The sequence shown here is derived from an EMBL/GenBank/DDBJ whole genome shotgun (WGS) entry which is preliminary data.</text>
</comment>
<protein>
    <submittedName>
        <fullName evidence="1">ATP-dependent DNA helicase</fullName>
    </submittedName>
</protein>
<evidence type="ECO:0000313" key="1">
    <source>
        <dbReference type="EMBL" id="GFQ73846.1"/>
    </source>
</evidence>
<dbReference type="GO" id="GO:0004386">
    <property type="term" value="F:helicase activity"/>
    <property type="evidence" value="ECO:0007669"/>
    <property type="project" value="UniProtKB-KW"/>
</dbReference>
<dbReference type="Proteomes" id="UP000887116">
    <property type="component" value="Unassembled WGS sequence"/>
</dbReference>
<dbReference type="CDD" id="cd18809">
    <property type="entry name" value="SF1_C_RecD"/>
    <property type="match status" value="1"/>
</dbReference>
<dbReference type="PANTHER" id="PTHR47642:SF3">
    <property type="entry name" value="ATP-DEPENDENT DNA HELICASE"/>
    <property type="match status" value="1"/>
</dbReference>
<keyword evidence="1" id="KW-0378">Hydrolase</keyword>
<dbReference type="Gene3D" id="3.40.50.300">
    <property type="entry name" value="P-loop containing nucleotide triphosphate hydrolases"/>
    <property type="match status" value="1"/>
</dbReference>
<dbReference type="PANTHER" id="PTHR47642">
    <property type="entry name" value="ATP-DEPENDENT DNA HELICASE"/>
    <property type="match status" value="1"/>
</dbReference>
<accession>A0A8X6KI40</accession>
<name>A0A8X6KI40_TRICU</name>
<proteinExistence type="predicted"/>
<keyword evidence="1" id="KW-0067">ATP-binding</keyword>
<keyword evidence="2" id="KW-1185">Reference proteome</keyword>
<organism evidence="1 2">
    <name type="scientific">Trichonephila clavata</name>
    <name type="common">Joro spider</name>
    <name type="synonym">Nephila clavata</name>
    <dbReference type="NCBI Taxonomy" id="2740835"/>
    <lineage>
        <taxon>Eukaryota</taxon>
        <taxon>Metazoa</taxon>
        <taxon>Ecdysozoa</taxon>
        <taxon>Arthropoda</taxon>
        <taxon>Chelicerata</taxon>
        <taxon>Arachnida</taxon>
        <taxon>Araneae</taxon>
        <taxon>Araneomorphae</taxon>
        <taxon>Entelegynae</taxon>
        <taxon>Araneoidea</taxon>
        <taxon>Nephilidae</taxon>
        <taxon>Trichonephila</taxon>
    </lineage>
</organism>
<dbReference type="AlphaFoldDB" id="A0A8X6KI40"/>
<evidence type="ECO:0000313" key="2">
    <source>
        <dbReference type="Proteomes" id="UP000887116"/>
    </source>
</evidence>